<keyword evidence="1" id="KW-1133">Transmembrane helix</keyword>
<feature type="transmembrane region" description="Helical" evidence="1">
    <location>
        <begin position="97"/>
        <end position="120"/>
    </location>
</feature>
<feature type="transmembrane region" description="Helical" evidence="1">
    <location>
        <begin position="191"/>
        <end position="211"/>
    </location>
</feature>
<feature type="transmembrane region" description="Helical" evidence="1">
    <location>
        <begin position="351"/>
        <end position="370"/>
    </location>
</feature>
<feature type="transmembrane region" description="Helical" evidence="1">
    <location>
        <begin position="270"/>
        <end position="292"/>
    </location>
</feature>
<name>A0A932VS74_9BACT</name>
<feature type="transmembrane region" description="Helical" evidence="1">
    <location>
        <begin position="223"/>
        <end position="250"/>
    </location>
</feature>
<reference evidence="2" key="1">
    <citation type="submission" date="2020-07" db="EMBL/GenBank/DDBJ databases">
        <title>Huge and variable diversity of episymbiotic CPR bacteria and DPANN archaea in groundwater ecosystems.</title>
        <authorList>
            <person name="He C.Y."/>
            <person name="Keren R."/>
            <person name="Whittaker M."/>
            <person name="Farag I.F."/>
            <person name="Doudna J."/>
            <person name="Cate J.H.D."/>
            <person name="Banfield J.F."/>
        </authorList>
    </citation>
    <scope>NUCLEOTIDE SEQUENCE</scope>
    <source>
        <strain evidence="2">NC_groundwater_973_Pr1_S-0.2um_54_13</strain>
    </source>
</reference>
<dbReference type="AlphaFoldDB" id="A0A932VS74"/>
<evidence type="ECO:0000313" key="3">
    <source>
        <dbReference type="Proteomes" id="UP000753196"/>
    </source>
</evidence>
<dbReference type="Proteomes" id="UP000753196">
    <property type="component" value="Unassembled WGS sequence"/>
</dbReference>
<comment type="caution">
    <text evidence="2">The sequence shown here is derived from an EMBL/GenBank/DDBJ whole genome shotgun (WGS) entry which is preliminary data.</text>
</comment>
<keyword evidence="1" id="KW-0812">Transmembrane</keyword>
<evidence type="ECO:0000313" key="2">
    <source>
        <dbReference type="EMBL" id="MBI3630881.1"/>
    </source>
</evidence>
<protein>
    <submittedName>
        <fullName evidence="2">Uncharacterized protein</fullName>
    </submittedName>
</protein>
<gene>
    <name evidence="2" type="ORF">HY221_00910</name>
</gene>
<proteinExistence type="predicted"/>
<evidence type="ECO:0000256" key="1">
    <source>
        <dbReference type="SAM" id="Phobius"/>
    </source>
</evidence>
<feature type="transmembrane region" description="Helical" evidence="1">
    <location>
        <begin position="20"/>
        <end position="39"/>
    </location>
</feature>
<accession>A0A932VS74</accession>
<feature type="transmembrane region" description="Helical" evidence="1">
    <location>
        <begin position="322"/>
        <end position="339"/>
    </location>
</feature>
<organism evidence="2 3">
    <name type="scientific">Candidatus Sungiibacteriota bacterium</name>
    <dbReference type="NCBI Taxonomy" id="2750080"/>
    <lineage>
        <taxon>Bacteria</taxon>
        <taxon>Candidatus Sungiibacteriota</taxon>
    </lineage>
</organism>
<feature type="transmembrane region" description="Helical" evidence="1">
    <location>
        <begin position="152"/>
        <end position="171"/>
    </location>
</feature>
<dbReference type="EMBL" id="JACQCR010000020">
    <property type="protein sequence ID" value="MBI3630881.1"/>
    <property type="molecule type" value="Genomic_DNA"/>
</dbReference>
<feature type="transmembrane region" description="Helical" evidence="1">
    <location>
        <begin position="299"/>
        <end position="316"/>
    </location>
</feature>
<keyword evidence="1" id="KW-0472">Membrane</keyword>
<sequence length="531" mass="59709">MRPDDKQLDQPGLPSLPQPSVRSVALASLLSVFYLLFLAHPVNLTTADLGRHLKNGQILFETGSLIATNFYSYTQSSFPTVNHHWGSGLLFYFVWRLAGFTGLHIFFIGMSLGSFLIFLALARREAGNGVSSLLAIPTLFLLAERTEIRPEVFSYLLAGIFIWLLVGMPEGKKFLPRALALAAGEILWVNTHIYFFLGPLIVTAFLIEAWVWSKASRKRMRVLGATLALVAGAMLVNPFGFSGISAPFTILRNYGYRVAENQPVWFMERIMADPNFLIFKGLFILLAASFVIRFLKQKNVGVAYALLALGASTMAWLQVRNLALFGLFSLPIIAANLAASRRRELIVRLDTPAAVSAAAILALLFIPASFGHLQAEFPYWHEFGLGLASNNSRAADFFKANDLHGPIFNNYDIGGYLIFHLFPQEKIFADNRPEAYPASFFQDTYIPMQERSDAWRAAQAAYRFNAIFFFWRDVTPWAQSFLAARLNDPDWAPVFADENALIFLRENDTNRQAIKRYQIPKNVFRITPVQH</sequence>